<dbReference type="PANTHER" id="PTHR11451">
    <property type="entry name" value="THREONINE-TRNA LIGASE"/>
    <property type="match status" value="1"/>
</dbReference>
<dbReference type="InterPro" id="IPR004154">
    <property type="entry name" value="Anticodon-bd"/>
</dbReference>
<comment type="similarity">
    <text evidence="2">Belongs to the class-II aminoacyl-tRNA synthetase family.</text>
</comment>
<dbReference type="GO" id="GO:0005759">
    <property type="term" value="C:mitochondrial matrix"/>
    <property type="evidence" value="ECO:0007669"/>
    <property type="project" value="UniProtKB-SubCell"/>
</dbReference>
<keyword evidence="5" id="KW-0547">Nucleotide-binding</keyword>
<keyword evidence="17" id="KW-1185">Reference proteome</keyword>
<dbReference type="Gene3D" id="3.40.50.800">
    <property type="entry name" value="Anticodon-binding domain"/>
    <property type="match status" value="1"/>
</dbReference>
<dbReference type="SUPFAM" id="SSF52954">
    <property type="entry name" value="Class II aaRS ABD-related"/>
    <property type="match status" value="1"/>
</dbReference>
<keyword evidence="8" id="KW-0809">Transit peptide</keyword>
<feature type="domain" description="Aminoacyl-transfer RNA synthetases class-II family profile" evidence="15">
    <location>
        <begin position="122"/>
        <end position="418"/>
    </location>
</feature>
<evidence type="ECO:0000256" key="11">
    <source>
        <dbReference type="ARBA" id="ARBA00031900"/>
    </source>
</evidence>
<dbReference type="InterPro" id="IPR033728">
    <property type="entry name" value="ThrRS_core"/>
</dbReference>
<gene>
    <name evidence="16" type="ORF">LEMA_P090050.1</name>
</gene>
<dbReference type="InterPro" id="IPR045864">
    <property type="entry name" value="aa-tRNA-synth_II/BPL/LPL"/>
</dbReference>
<dbReference type="PANTHER" id="PTHR11451:SF50">
    <property type="entry name" value="THREONINE--TRNA LIGASE, MITOCHONDRIAL"/>
    <property type="match status" value="1"/>
</dbReference>
<feature type="compositionally biased region" description="Low complexity" evidence="13">
    <location>
        <begin position="63"/>
        <end position="80"/>
    </location>
</feature>
<evidence type="ECO:0000256" key="12">
    <source>
        <dbReference type="ARBA" id="ARBA00049515"/>
    </source>
</evidence>
<dbReference type="SUPFAM" id="SSF55681">
    <property type="entry name" value="Class II aaRS and biotin synthetases"/>
    <property type="match status" value="1"/>
</dbReference>
<dbReference type="OrthoDB" id="5423599at2759"/>
<evidence type="ECO:0000256" key="4">
    <source>
        <dbReference type="ARBA" id="ARBA00022598"/>
    </source>
</evidence>
<dbReference type="PRINTS" id="PR01047">
    <property type="entry name" value="TRNASYNTHTHR"/>
</dbReference>
<proteinExistence type="inferred from homology"/>
<feature type="domain" description="BTB" evidence="14">
    <location>
        <begin position="608"/>
        <end position="686"/>
    </location>
</feature>
<evidence type="ECO:0000256" key="3">
    <source>
        <dbReference type="ARBA" id="ARBA00013163"/>
    </source>
</evidence>
<dbReference type="InterPro" id="IPR011333">
    <property type="entry name" value="SKP1/BTB/POZ_sf"/>
</dbReference>
<dbReference type="AlphaFoldDB" id="E5A2G1"/>
<evidence type="ECO:0000256" key="2">
    <source>
        <dbReference type="ARBA" id="ARBA00008226"/>
    </source>
</evidence>
<dbReference type="GeneID" id="13281800"/>
<reference evidence="17" key="1">
    <citation type="journal article" date="2011" name="Nat. Commun.">
        <title>Effector diversification within compartments of the Leptosphaeria maculans genome affected by Repeat-Induced Point mutations.</title>
        <authorList>
            <person name="Rouxel T."/>
            <person name="Grandaubert J."/>
            <person name="Hane J.K."/>
            <person name="Hoede C."/>
            <person name="van de Wouw A.P."/>
            <person name="Couloux A."/>
            <person name="Dominguez V."/>
            <person name="Anthouard V."/>
            <person name="Bally P."/>
            <person name="Bourras S."/>
            <person name="Cozijnsen A.J."/>
            <person name="Ciuffetti L.M."/>
            <person name="Degrave A."/>
            <person name="Dilmaghani A."/>
            <person name="Duret L."/>
            <person name="Fudal I."/>
            <person name="Goodwin S.B."/>
            <person name="Gout L."/>
            <person name="Glaser N."/>
            <person name="Linglin J."/>
            <person name="Kema G.H.J."/>
            <person name="Lapalu N."/>
            <person name="Lawrence C.B."/>
            <person name="May K."/>
            <person name="Meyer M."/>
            <person name="Ollivier B."/>
            <person name="Poulain J."/>
            <person name="Schoch C.L."/>
            <person name="Simon A."/>
            <person name="Spatafora J.W."/>
            <person name="Stachowiak A."/>
            <person name="Turgeon B.G."/>
            <person name="Tyler B.M."/>
            <person name="Vincent D."/>
            <person name="Weissenbach J."/>
            <person name="Amselem J."/>
            <person name="Quesneville H."/>
            <person name="Oliver R.P."/>
            <person name="Wincker P."/>
            <person name="Balesdent M.-H."/>
            <person name="Howlett B.J."/>
        </authorList>
    </citation>
    <scope>NUCLEOTIDE SEQUENCE [LARGE SCALE GENOMIC DNA]</scope>
    <source>
        <strain evidence="17">JN3 / isolate v23.1.3 / race Av1-4-5-6-7-8</strain>
    </source>
</reference>
<evidence type="ECO:0000313" key="17">
    <source>
        <dbReference type="Proteomes" id="UP000002668"/>
    </source>
</evidence>
<feature type="region of interest" description="Disordered" evidence="13">
    <location>
        <begin position="63"/>
        <end position="99"/>
    </location>
</feature>
<dbReference type="InterPro" id="IPR002314">
    <property type="entry name" value="aa-tRNA-synt_IIb"/>
</dbReference>
<dbReference type="GO" id="GO:0005524">
    <property type="term" value="F:ATP binding"/>
    <property type="evidence" value="ECO:0007669"/>
    <property type="project" value="UniProtKB-KW"/>
</dbReference>
<dbReference type="InterPro" id="IPR006195">
    <property type="entry name" value="aa-tRNA-synth_II"/>
</dbReference>
<accession>E5A2G1</accession>
<keyword evidence="10" id="KW-0030">Aminoacyl-tRNA synthetase</keyword>
<protein>
    <recommendedName>
        <fullName evidence="3">threonine--tRNA ligase</fullName>
        <ecNumber evidence="3">6.1.1.3</ecNumber>
    </recommendedName>
    <alternativeName>
        <fullName evidence="11">Threonyl-tRNA synthetase</fullName>
    </alternativeName>
</protein>
<keyword evidence="9" id="KW-0496">Mitochondrion</keyword>
<dbReference type="CDD" id="cd00771">
    <property type="entry name" value="ThrRS_core"/>
    <property type="match status" value="1"/>
</dbReference>
<dbReference type="Proteomes" id="UP000002668">
    <property type="component" value="Genome"/>
</dbReference>
<dbReference type="VEuPathDB" id="FungiDB:LEMA_P090050.1"/>
<dbReference type="PROSITE" id="PS50097">
    <property type="entry name" value="BTB"/>
    <property type="match status" value="1"/>
</dbReference>
<evidence type="ECO:0000313" key="16">
    <source>
        <dbReference type="EMBL" id="CBX97596.1"/>
    </source>
</evidence>
<keyword evidence="6" id="KW-0067">ATP-binding</keyword>
<dbReference type="InterPro" id="IPR002320">
    <property type="entry name" value="Thr-tRNA-ligase_IIa"/>
</dbReference>
<evidence type="ECO:0000259" key="15">
    <source>
        <dbReference type="PROSITE" id="PS50862"/>
    </source>
</evidence>
<evidence type="ECO:0000256" key="10">
    <source>
        <dbReference type="ARBA" id="ARBA00023146"/>
    </source>
</evidence>
<comment type="catalytic activity">
    <reaction evidence="12">
        <text>tRNA(Thr) + L-threonine + ATP = L-threonyl-tRNA(Thr) + AMP + diphosphate + H(+)</text>
        <dbReference type="Rhea" id="RHEA:24624"/>
        <dbReference type="Rhea" id="RHEA-COMP:9670"/>
        <dbReference type="Rhea" id="RHEA-COMP:9704"/>
        <dbReference type="ChEBI" id="CHEBI:15378"/>
        <dbReference type="ChEBI" id="CHEBI:30616"/>
        <dbReference type="ChEBI" id="CHEBI:33019"/>
        <dbReference type="ChEBI" id="CHEBI:57926"/>
        <dbReference type="ChEBI" id="CHEBI:78442"/>
        <dbReference type="ChEBI" id="CHEBI:78534"/>
        <dbReference type="ChEBI" id="CHEBI:456215"/>
        <dbReference type="EC" id="6.1.1.3"/>
    </reaction>
</comment>
<dbReference type="Pfam" id="PF00587">
    <property type="entry name" value="tRNA-synt_2b"/>
    <property type="match status" value="1"/>
</dbReference>
<dbReference type="Pfam" id="PF00651">
    <property type="entry name" value="BTB"/>
    <property type="match status" value="1"/>
</dbReference>
<dbReference type="Pfam" id="PF03129">
    <property type="entry name" value="HGTP_anticodon"/>
    <property type="match status" value="1"/>
</dbReference>
<dbReference type="InParanoid" id="E5A2G1"/>
<dbReference type="Gene3D" id="3.30.710.10">
    <property type="entry name" value="Potassium Channel Kv1.1, Chain A"/>
    <property type="match status" value="1"/>
</dbReference>
<organism evidence="17">
    <name type="scientific">Leptosphaeria maculans (strain JN3 / isolate v23.1.3 / race Av1-4-5-6-7-8)</name>
    <name type="common">Blackleg fungus</name>
    <name type="synonym">Phoma lingam</name>
    <dbReference type="NCBI Taxonomy" id="985895"/>
    <lineage>
        <taxon>Eukaryota</taxon>
        <taxon>Fungi</taxon>
        <taxon>Dikarya</taxon>
        <taxon>Ascomycota</taxon>
        <taxon>Pezizomycotina</taxon>
        <taxon>Dothideomycetes</taxon>
        <taxon>Pleosporomycetidae</taxon>
        <taxon>Pleosporales</taxon>
        <taxon>Pleosporineae</taxon>
        <taxon>Leptosphaeriaceae</taxon>
        <taxon>Plenodomus</taxon>
        <taxon>Plenodomus lingam/Leptosphaeria maculans species complex</taxon>
    </lineage>
</organism>
<dbReference type="InterPro" id="IPR000210">
    <property type="entry name" value="BTB/POZ_dom"/>
</dbReference>
<evidence type="ECO:0000259" key="14">
    <source>
        <dbReference type="PROSITE" id="PS50097"/>
    </source>
</evidence>
<dbReference type="FunCoup" id="E5A2G1">
    <property type="interactions" value="63"/>
</dbReference>
<evidence type="ECO:0000256" key="1">
    <source>
        <dbReference type="ARBA" id="ARBA00004305"/>
    </source>
</evidence>
<evidence type="ECO:0000256" key="5">
    <source>
        <dbReference type="ARBA" id="ARBA00022741"/>
    </source>
</evidence>
<evidence type="ECO:0000256" key="9">
    <source>
        <dbReference type="ARBA" id="ARBA00023128"/>
    </source>
</evidence>
<dbReference type="FunFam" id="3.30.930.10:FF:000039">
    <property type="entry name" value="Threonyl-tRNA synthetase, mitochondrial"/>
    <property type="match status" value="1"/>
</dbReference>
<sequence>MTRWLGKLASRRCSSFPCGGVEDRQNAAMPPLRPLTSALHAIRRSQLISARIRQHGRIHIRSCSCSASQQQQQSQQSQASVGDAKNASLNPPKPSTDHRTLAETHDLFITSPYSPGSPLLLPNGAYVFQKLQAFLRAQYPQFGFEEVITPIIYKKSLWEKSGHWQNYAEDMFSVQGRGATAEIPQAEAEDNGEFGLKPMNCPGHCILFRDKVMSYRNLPVRYADFSALHRNEISGALTGLTRVRRFHQDDAHIFCRPDQILAEIEQTLKFVGMVYNTFGLGPYKLLLSTRPKENFIGTIEEWDRAEAQLSTALDNIGSEWAVNEGDGAFYGPKIDIILKDSNGKEHQTATIQLDFQLPQRFDLQYQASPEEIEAGSEMSMDAGLDTSLRRPVMIHRAIYGSIERFMALLIEHYAGKYPFWLSPRPAIILSLNSDPKLLQHVSHIQAVLSGVKASKEPVVSPPSDPKPLPLSTIQLPIDIDTSSRPLGKKIAEARTNKYNHIIVVGGREIEAGVMNLQVVSQPNETATFAMLEKVLGNEIPNKVKAKTEVKISLEAARIYFTGLATPTYFDHLLRPLTSTTYFDYDSFSNCTKTSTLLRVLQYVIRKRRDIQIHTSTYQVLSSTSKTTQSFHVYRGLLCFHAHYFHALLDGGFKEAGSMVVTLKHIPIEVFELFFYWINTDNLPRMTPRSVETCVALLKAYFFADYFLATGFKNALLDHFLLNFYAISVIASNTELIYENTGETDSLRRFTKDIGLNFTCSIFKEHVFGPQDTFHKQFMLDILRSLHKKPDLSPMSSEDVADWLMGQTQTFCATYHDHNAPEIRASRAAA</sequence>
<evidence type="ECO:0000256" key="8">
    <source>
        <dbReference type="ARBA" id="ARBA00022946"/>
    </source>
</evidence>
<dbReference type="CDD" id="cd18186">
    <property type="entry name" value="BTB_POZ_ZBTB_KLHL-like"/>
    <property type="match status" value="1"/>
</dbReference>
<comment type="subcellular location">
    <subcellularLocation>
        <location evidence="1">Mitochondrion matrix</location>
    </subcellularLocation>
</comment>
<dbReference type="GO" id="GO:0006435">
    <property type="term" value="P:threonyl-tRNA aminoacylation"/>
    <property type="evidence" value="ECO:0007669"/>
    <property type="project" value="InterPro"/>
</dbReference>
<dbReference type="InterPro" id="IPR036621">
    <property type="entry name" value="Anticodon-bd_dom_sf"/>
</dbReference>
<evidence type="ECO:0000256" key="6">
    <source>
        <dbReference type="ARBA" id="ARBA00022840"/>
    </source>
</evidence>
<dbReference type="GO" id="GO:0004829">
    <property type="term" value="F:threonine-tRNA ligase activity"/>
    <property type="evidence" value="ECO:0007669"/>
    <property type="project" value="UniProtKB-EC"/>
</dbReference>
<keyword evidence="7" id="KW-0648">Protein biosynthesis</keyword>
<dbReference type="HOGENOM" id="CLU_341960_0_0_1"/>
<evidence type="ECO:0000256" key="7">
    <source>
        <dbReference type="ARBA" id="ARBA00022917"/>
    </source>
</evidence>
<dbReference type="EC" id="6.1.1.3" evidence="3"/>
<dbReference type="Gene3D" id="3.30.930.10">
    <property type="entry name" value="Bira Bifunctional Protein, Domain 2"/>
    <property type="match status" value="1"/>
</dbReference>
<dbReference type="eggNOG" id="KOG1637">
    <property type="taxonomic scope" value="Eukaryota"/>
</dbReference>
<dbReference type="PROSITE" id="PS50862">
    <property type="entry name" value="AA_TRNA_LIGASE_II"/>
    <property type="match status" value="1"/>
</dbReference>
<name>E5A2G1_LEPMJ</name>
<dbReference type="STRING" id="985895.E5A2G1"/>
<dbReference type="EMBL" id="FP929132">
    <property type="protein sequence ID" value="CBX97596.1"/>
    <property type="molecule type" value="Genomic_DNA"/>
</dbReference>
<keyword evidence="4" id="KW-0436">Ligase</keyword>
<dbReference type="SUPFAM" id="SSF54695">
    <property type="entry name" value="POZ domain"/>
    <property type="match status" value="1"/>
</dbReference>
<evidence type="ECO:0000256" key="13">
    <source>
        <dbReference type="SAM" id="MobiDB-lite"/>
    </source>
</evidence>